<dbReference type="AlphaFoldDB" id="A0A8H6FM02"/>
<dbReference type="InterPro" id="IPR001841">
    <property type="entry name" value="Znf_RING"/>
</dbReference>
<dbReference type="Pfam" id="PF13445">
    <property type="entry name" value="zf-RING_UBOX"/>
    <property type="match status" value="1"/>
</dbReference>
<dbReference type="RefSeq" id="XP_037160439.1">
    <property type="nucleotide sequence ID" value="XM_037312591.1"/>
</dbReference>
<name>A0A8H6FM02_9LECA</name>
<evidence type="ECO:0000313" key="7">
    <source>
        <dbReference type="Proteomes" id="UP000578531"/>
    </source>
</evidence>
<gene>
    <name evidence="6" type="ORF">HO173_010706</name>
</gene>
<dbReference type="PROSITE" id="PS50089">
    <property type="entry name" value="ZF_RING_2"/>
    <property type="match status" value="1"/>
</dbReference>
<reference evidence="6 7" key="1">
    <citation type="journal article" date="2020" name="Genomics">
        <title>Complete, high-quality genomes from long-read metagenomic sequencing of two wolf lichen thalli reveals enigmatic genome architecture.</title>
        <authorList>
            <person name="McKenzie S.K."/>
            <person name="Walston R.F."/>
            <person name="Allen J.L."/>
        </authorList>
    </citation>
    <scope>NUCLEOTIDE SEQUENCE [LARGE SCALE GENOMIC DNA]</scope>
    <source>
        <strain evidence="6">WasteWater2</strain>
    </source>
</reference>
<feature type="domain" description="RING-type" evidence="5">
    <location>
        <begin position="22"/>
        <end position="91"/>
    </location>
</feature>
<evidence type="ECO:0000313" key="6">
    <source>
        <dbReference type="EMBL" id="KAF6231006.1"/>
    </source>
</evidence>
<evidence type="ECO:0000256" key="4">
    <source>
        <dbReference type="PROSITE-ProRule" id="PRU00175"/>
    </source>
</evidence>
<dbReference type="InterPro" id="IPR013083">
    <property type="entry name" value="Znf_RING/FYVE/PHD"/>
</dbReference>
<comment type="caution">
    <text evidence="6">The sequence shown here is derived from an EMBL/GenBank/DDBJ whole genome shotgun (WGS) entry which is preliminary data.</text>
</comment>
<keyword evidence="3" id="KW-0862">Zinc</keyword>
<sequence length="264" mass="30152">MTPRDFLGQLPEAQDLPDCDECPVCLQKYVSAKAPAPGIIERIFSMAARRDPEPIEPEHAVRLPCQHVLGSKCIKRWISRTEGDQNTCPYCVQQLFTPLKYIVSKHPSWNMMIAILGGYGFTMDPNGTWLWNQIQGAGALSSKDILESRAIAKKNVATLENLFGPDKDKMTTIQRIAASRLTVHLRLTVVYLQVQEFLPPLQEVNLRYPFVTLEKHQEDALFDQVKSRKGGDYDRKVWDSHKRLGLIPGIRWENGAYRHYWAFA</sequence>
<keyword evidence="7" id="KW-1185">Reference proteome</keyword>
<dbReference type="InterPro" id="IPR027370">
    <property type="entry name" value="Znf-RING_euk"/>
</dbReference>
<keyword evidence="1" id="KW-0479">Metal-binding</keyword>
<evidence type="ECO:0000256" key="2">
    <source>
        <dbReference type="ARBA" id="ARBA00022771"/>
    </source>
</evidence>
<dbReference type="SUPFAM" id="SSF57850">
    <property type="entry name" value="RING/U-box"/>
    <property type="match status" value="1"/>
</dbReference>
<dbReference type="Gene3D" id="3.30.40.10">
    <property type="entry name" value="Zinc/RING finger domain, C3HC4 (zinc finger)"/>
    <property type="match status" value="1"/>
</dbReference>
<dbReference type="GO" id="GO:0008270">
    <property type="term" value="F:zinc ion binding"/>
    <property type="evidence" value="ECO:0007669"/>
    <property type="project" value="UniProtKB-KW"/>
</dbReference>
<evidence type="ECO:0000256" key="3">
    <source>
        <dbReference type="ARBA" id="ARBA00022833"/>
    </source>
</evidence>
<dbReference type="Proteomes" id="UP000578531">
    <property type="component" value="Unassembled WGS sequence"/>
</dbReference>
<evidence type="ECO:0000256" key="1">
    <source>
        <dbReference type="ARBA" id="ARBA00022723"/>
    </source>
</evidence>
<organism evidence="6 7">
    <name type="scientific">Letharia columbiana</name>
    <dbReference type="NCBI Taxonomy" id="112416"/>
    <lineage>
        <taxon>Eukaryota</taxon>
        <taxon>Fungi</taxon>
        <taxon>Dikarya</taxon>
        <taxon>Ascomycota</taxon>
        <taxon>Pezizomycotina</taxon>
        <taxon>Lecanoromycetes</taxon>
        <taxon>OSLEUM clade</taxon>
        <taxon>Lecanoromycetidae</taxon>
        <taxon>Lecanorales</taxon>
        <taxon>Lecanorineae</taxon>
        <taxon>Parmeliaceae</taxon>
        <taxon>Letharia</taxon>
    </lineage>
</organism>
<evidence type="ECO:0000259" key="5">
    <source>
        <dbReference type="PROSITE" id="PS50089"/>
    </source>
</evidence>
<dbReference type="GeneID" id="59292352"/>
<dbReference type="OrthoDB" id="8062037at2759"/>
<accession>A0A8H6FM02</accession>
<dbReference type="EMBL" id="JACCJC010000061">
    <property type="protein sequence ID" value="KAF6231006.1"/>
    <property type="molecule type" value="Genomic_DNA"/>
</dbReference>
<keyword evidence="2 4" id="KW-0863">Zinc-finger</keyword>
<protein>
    <recommendedName>
        <fullName evidence="5">RING-type domain-containing protein</fullName>
    </recommendedName>
</protein>
<proteinExistence type="predicted"/>